<keyword evidence="2" id="KW-1185">Reference proteome</keyword>
<evidence type="ECO:0000313" key="1">
    <source>
        <dbReference type="EMBL" id="TCL64752.1"/>
    </source>
</evidence>
<accession>A0A4R1RGL8</accession>
<dbReference type="EMBL" id="SLUN01000018">
    <property type="protein sequence ID" value="TCL64752.1"/>
    <property type="molecule type" value="Genomic_DNA"/>
</dbReference>
<sequence>MSVKVAAYKKLHPTEAYACSAIEAQNWAQTFADLRLDFGSFRSFRLDPRCSRRPKITGVVVAKAMIDAKLKPALYFYPFPNSRYPEPLRKEFLTKILPEIQTWIEGYLAAADTEMVGQMMLVVELMAAGFTIHRLRCL</sequence>
<organism evidence="1 2">
    <name type="scientific">Hydrogenispora ethanolica</name>
    <dbReference type="NCBI Taxonomy" id="1082276"/>
    <lineage>
        <taxon>Bacteria</taxon>
        <taxon>Bacillati</taxon>
        <taxon>Bacillota</taxon>
        <taxon>Hydrogenispora</taxon>
    </lineage>
</organism>
<dbReference type="RefSeq" id="WP_132015078.1">
    <property type="nucleotide sequence ID" value="NZ_SLUN01000018.1"/>
</dbReference>
<dbReference type="AlphaFoldDB" id="A0A4R1RGL8"/>
<gene>
    <name evidence="1" type="ORF">EDC14_101851</name>
</gene>
<protein>
    <submittedName>
        <fullName evidence="1">Uncharacterized protein</fullName>
    </submittedName>
</protein>
<reference evidence="1 2" key="1">
    <citation type="submission" date="2019-03" db="EMBL/GenBank/DDBJ databases">
        <title>Genomic Encyclopedia of Type Strains, Phase IV (KMG-IV): sequencing the most valuable type-strain genomes for metagenomic binning, comparative biology and taxonomic classification.</title>
        <authorList>
            <person name="Goeker M."/>
        </authorList>
    </citation>
    <scope>NUCLEOTIDE SEQUENCE [LARGE SCALE GENOMIC DNA]</scope>
    <source>
        <strain evidence="1 2">LX-B</strain>
    </source>
</reference>
<comment type="caution">
    <text evidence="1">The sequence shown here is derived from an EMBL/GenBank/DDBJ whole genome shotgun (WGS) entry which is preliminary data.</text>
</comment>
<dbReference type="Proteomes" id="UP000295008">
    <property type="component" value="Unassembled WGS sequence"/>
</dbReference>
<proteinExistence type="predicted"/>
<name>A0A4R1RGL8_HYDET</name>
<evidence type="ECO:0000313" key="2">
    <source>
        <dbReference type="Proteomes" id="UP000295008"/>
    </source>
</evidence>